<dbReference type="GO" id="GO:0005576">
    <property type="term" value="C:extracellular region"/>
    <property type="evidence" value="ECO:0007669"/>
    <property type="project" value="UniProtKB-SubCell"/>
</dbReference>
<dbReference type="Gene3D" id="3.40.50.200">
    <property type="entry name" value="Peptidase S8/S53 domain"/>
    <property type="match status" value="1"/>
</dbReference>
<dbReference type="GO" id="GO:0004252">
    <property type="term" value="F:serine-type endopeptidase activity"/>
    <property type="evidence" value="ECO:0007669"/>
    <property type="project" value="InterPro"/>
</dbReference>
<evidence type="ECO:0000256" key="1">
    <source>
        <dbReference type="ARBA" id="ARBA00004613"/>
    </source>
</evidence>
<dbReference type="EMBL" id="OX451740">
    <property type="protein sequence ID" value="CAI8615337.1"/>
    <property type="molecule type" value="Genomic_DNA"/>
</dbReference>
<proteinExistence type="inferred from homology"/>
<comment type="subcellular location">
    <subcellularLocation>
        <location evidence="1">Secreted</location>
    </subcellularLocation>
</comment>
<accession>A0AAV1AYU7</accession>
<dbReference type="InterPro" id="IPR036852">
    <property type="entry name" value="Peptidase_S8/S53_dom_sf"/>
</dbReference>
<dbReference type="InterPro" id="IPR045051">
    <property type="entry name" value="SBT"/>
</dbReference>
<evidence type="ECO:0000313" key="4">
    <source>
        <dbReference type="EMBL" id="CAI8615337.1"/>
    </source>
</evidence>
<comment type="similarity">
    <text evidence="2">Belongs to the peptidase S8 family.</text>
</comment>
<dbReference type="PANTHER" id="PTHR10795">
    <property type="entry name" value="PROPROTEIN CONVERTASE SUBTILISIN/KEXIN"/>
    <property type="match status" value="1"/>
</dbReference>
<dbReference type="Proteomes" id="UP001157006">
    <property type="component" value="Chromosome 5"/>
</dbReference>
<evidence type="ECO:0000256" key="3">
    <source>
        <dbReference type="ARBA" id="ARBA00022729"/>
    </source>
</evidence>
<organism evidence="4 5">
    <name type="scientific">Vicia faba</name>
    <name type="common">Broad bean</name>
    <name type="synonym">Faba vulgaris</name>
    <dbReference type="NCBI Taxonomy" id="3906"/>
    <lineage>
        <taxon>Eukaryota</taxon>
        <taxon>Viridiplantae</taxon>
        <taxon>Streptophyta</taxon>
        <taxon>Embryophyta</taxon>
        <taxon>Tracheophyta</taxon>
        <taxon>Spermatophyta</taxon>
        <taxon>Magnoliopsida</taxon>
        <taxon>eudicotyledons</taxon>
        <taxon>Gunneridae</taxon>
        <taxon>Pentapetalae</taxon>
        <taxon>rosids</taxon>
        <taxon>fabids</taxon>
        <taxon>Fabales</taxon>
        <taxon>Fabaceae</taxon>
        <taxon>Papilionoideae</taxon>
        <taxon>50 kb inversion clade</taxon>
        <taxon>NPAAA clade</taxon>
        <taxon>Hologalegina</taxon>
        <taxon>IRL clade</taxon>
        <taxon>Fabeae</taxon>
        <taxon>Vicia</taxon>
    </lineage>
</organism>
<protein>
    <recommendedName>
        <fullName evidence="6">Peptidase S8/S53 domain-containing protein</fullName>
    </recommendedName>
</protein>
<evidence type="ECO:0000313" key="5">
    <source>
        <dbReference type="Proteomes" id="UP001157006"/>
    </source>
</evidence>
<dbReference type="SUPFAM" id="SSF52743">
    <property type="entry name" value="Subtilisin-like"/>
    <property type="match status" value="1"/>
</dbReference>
<gene>
    <name evidence="4" type="ORF">VFH_V173920</name>
</gene>
<reference evidence="4 5" key="1">
    <citation type="submission" date="2023-01" db="EMBL/GenBank/DDBJ databases">
        <authorList>
            <person name="Kreplak J."/>
        </authorList>
    </citation>
    <scope>NUCLEOTIDE SEQUENCE [LARGE SCALE GENOMIC DNA]</scope>
</reference>
<evidence type="ECO:0008006" key="6">
    <source>
        <dbReference type="Google" id="ProtNLM"/>
    </source>
</evidence>
<dbReference type="Gene3D" id="3.50.30.30">
    <property type="match status" value="1"/>
</dbReference>
<dbReference type="GO" id="GO:0006508">
    <property type="term" value="P:proteolysis"/>
    <property type="evidence" value="ECO:0007669"/>
    <property type="project" value="InterPro"/>
</dbReference>
<name>A0AAV1AYU7_VICFA</name>
<keyword evidence="5" id="KW-1185">Reference proteome</keyword>
<dbReference type="AlphaFoldDB" id="A0AAV1AYU7"/>
<evidence type="ECO:0000256" key="2">
    <source>
        <dbReference type="ARBA" id="ARBA00011073"/>
    </source>
</evidence>
<keyword evidence="3" id="KW-0732">Signal</keyword>
<sequence length="115" mass="12548">MILIDETYQDVVVPFLIHSTIVGKKTGEKILSYLKTTSKPMSRILQAKTVIGAQPAPRIAAFSSRETGNMFNILSGTSMACAHVTGIANLGQICSSFLVSICHQIRLHDNCNNLR</sequence>